<accession>A6TLN9</accession>
<sequence length="34" mass="3763">MNFGADNGNWTNILKKSTKNIKENHFVTGKIKGG</sequence>
<reference evidence="2" key="1">
    <citation type="journal article" date="2016" name="Genome Announc.">
        <title>Complete genome sequence of Alkaliphilus metalliredigens strain QYMF, an alkaliphilic and metal-reducing bacterium isolated from borax-contaminated leachate ponds.</title>
        <authorList>
            <person name="Hwang C."/>
            <person name="Copeland A."/>
            <person name="Lucas S."/>
            <person name="Lapidus A."/>
            <person name="Barry K."/>
            <person name="Detter J.C."/>
            <person name="Glavina Del Rio T."/>
            <person name="Hammon N."/>
            <person name="Israni S."/>
            <person name="Dalin E."/>
            <person name="Tice H."/>
            <person name="Pitluck S."/>
            <person name="Chertkov O."/>
            <person name="Brettin T."/>
            <person name="Bruce D."/>
            <person name="Han C."/>
            <person name="Schmutz J."/>
            <person name="Larimer F."/>
            <person name="Land M.L."/>
            <person name="Hauser L."/>
            <person name="Kyrpides N."/>
            <person name="Mikhailova N."/>
            <person name="Ye Q."/>
            <person name="Zhou J."/>
            <person name="Richardson P."/>
            <person name="Fields M.W."/>
        </authorList>
    </citation>
    <scope>NUCLEOTIDE SEQUENCE [LARGE SCALE GENOMIC DNA]</scope>
    <source>
        <strain evidence="2">QYMF</strain>
    </source>
</reference>
<proteinExistence type="predicted"/>
<dbReference type="AlphaFoldDB" id="A6TLN9"/>
<evidence type="ECO:0000313" key="2">
    <source>
        <dbReference type="Proteomes" id="UP000001572"/>
    </source>
</evidence>
<protein>
    <submittedName>
        <fullName evidence="1">Uncharacterized protein</fullName>
    </submittedName>
</protein>
<organism evidence="1 2">
    <name type="scientific">Alkaliphilus metalliredigens (strain QYMF)</name>
    <dbReference type="NCBI Taxonomy" id="293826"/>
    <lineage>
        <taxon>Bacteria</taxon>
        <taxon>Bacillati</taxon>
        <taxon>Bacillota</taxon>
        <taxon>Clostridia</taxon>
        <taxon>Peptostreptococcales</taxon>
        <taxon>Natronincolaceae</taxon>
        <taxon>Alkaliphilus</taxon>
    </lineage>
</organism>
<evidence type="ECO:0000313" key="1">
    <source>
        <dbReference type="EMBL" id="ABR47107.1"/>
    </source>
</evidence>
<gene>
    <name evidence="1" type="ordered locus">Amet_0885</name>
</gene>
<name>A6TLN9_ALKMQ</name>
<keyword evidence="2" id="KW-1185">Reference proteome</keyword>
<dbReference type="KEGG" id="amt:Amet_0885"/>
<dbReference type="EMBL" id="CP000724">
    <property type="protein sequence ID" value="ABR47107.1"/>
    <property type="molecule type" value="Genomic_DNA"/>
</dbReference>
<dbReference type="HOGENOM" id="CLU_3371639_0_0_9"/>
<dbReference type="STRING" id="293826.Amet_0885"/>
<dbReference type="Proteomes" id="UP000001572">
    <property type="component" value="Chromosome"/>
</dbReference>